<dbReference type="Gene3D" id="3.30.160.60">
    <property type="entry name" value="Classic Zinc Finger"/>
    <property type="match status" value="1"/>
</dbReference>
<evidence type="ECO:0000259" key="5">
    <source>
        <dbReference type="PROSITE" id="PS50089"/>
    </source>
</evidence>
<evidence type="ECO:0000256" key="3">
    <source>
        <dbReference type="ARBA" id="ARBA00022833"/>
    </source>
</evidence>
<dbReference type="SMART" id="SM00336">
    <property type="entry name" value="BBOX"/>
    <property type="match status" value="1"/>
</dbReference>
<dbReference type="AlphaFoldDB" id="L9J9Y1"/>
<dbReference type="Pfam" id="PF13445">
    <property type="entry name" value="zf-RING_UBOX"/>
    <property type="match status" value="1"/>
</dbReference>
<evidence type="ECO:0000313" key="7">
    <source>
        <dbReference type="EMBL" id="ELW47074.1"/>
    </source>
</evidence>
<keyword evidence="1" id="KW-0479">Metal-binding</keyword>
<dbReference type="SUPFAM" id="SSF57845">
    <property type="entry name" value="B-box zinc-binding domain"/>
    <property type="match status" value="1"/>
</dbReference>
<feature type="domain" description="B box-type" evidence="6">
    <location>
        <begin position="88"/>
        <end position="129"/>
    </location>
</feature>
<dbReference type="InterPro" id="IPR017907">
    <property type="entry name" value="Znf_RING_CS"/>
</dbReference>
<dbReference type="PROSITE" id="PS50089">
    <property type="entry name" value="ZF_RING_2"/>
    <property type="match status" value="1"/>
</dbReference>
<feature type="domain" description="RING-type" evidence="5">
    <location>
        <begin position="15"/>
        <end position="55"/>
    </location>
</feature>
<dbReference type="InterPro" id="IPR050143">
    <property type="entry name" value="TRIM/RBCC"/>
</dbReference>
<gene>
    <name evidence="7" type="ORF">TREES_T100018797</name>
</gene>
<dbReference type="InterPro" id="IPR027370">
    <property type="entry name" value="Znf-RING_euk"/>
</dbReference>
<dbReference type="CDD" id="cd19783">
    <property type="entry name" value="Bbox2_TRIM43-like"/>
    <property type="match status" value="1"/>
</dbReference>
<dbReference type="GO" id="GO:0008270">
    <property type="term" value="F:zinc ion binding"/>
    <property type="evidence" value="ECO:0007669"/>
    <property type="project" value="UniProtKB-KW"/>
</dbReference>
<protein>
    <submittedName>
        <fullName evidence="7">Tripartite motif-containing protein 43</fullName>
    </submittedName>
</protein>
<dbReference type="InterPro" id="IPR000315">
    <property type="entry name" value="Znf_B-box"/>
</dbReference>
<dbReference type="SMART" id="SM00184">
    <property type="entry name" value="RING"/>
    <property type="match status" value="1"/>
</dbReference>
<dbReference type="Proteomes" id="UP000011518">
    <property type="component" value="Unassembled WGS sequence"/>
</dbReference>
<reference evidence="8" key="2">
    <citation type="journal article" date="2013" name="Nat. Commun.">
        <title>Genome of the Chinese tree shrew.</title>
        <authorList>
            <person name="Fan Y."/>
            <person name="Huang Z.Y."/>
            <person name="Cao C.C."/>
            <person name="Chen C.S."/>
            <person name="Chen Y.X."/>
            <person name="Fan D.D."/>
            <person name="He J."/>
            <person name="Hou H.L."/>
            <person name="Hu L."/>
            <person name="Hu X.T."/>
            <person name="Jiang X.T."/>
            <person name="Lai R."/>
            <person name="Lang Y.S."/>
            <person name="Liang B."/>
            <person name="Liao S.G."/>
            <person name="Mu D."/>
            <person name="Ma Y.Y."/>
            <person name="Niu Y.Y."/>
            <person name="Sun X.Q."/>
            <person name="Xia J.Q."/>
            <person name="Xiao J."/>
            <person name="Xiong Z.Q."/>
            <person name="Xu L."/>
            <person name="Yang L."/>
            <person name="Zhang Y."/>
            <person name="Zhao W."/>
            <person name="Zhao X.D."/>
            <person name="Zheng Y.T."/>
            <person name="Zhou J.M."/>
            <person name="Zhu Y.B."/>
            <person name="Zhang G.J."/>
            <person name="Wang J."/>
            <person name="Yao Y.G."/>
        </authorList>
    </citation>
    <scope>NUCLEOTIDE SEQUENCE [LARGE SCALE GENOMIC DNA]</scope>
</reference>
<evidence type="ECO:0000313" key="8">
    <source>
        <dbReference type="Proteomes" id="UP000011518"/>
    </source>
</evidence>
<reference evidence="8" key="1">
    <citation type="submission" date="2012-07" db="EMBL/GenBank/DDBJ databases">
        <title>Genome of the Chinese tree shrew, a rising model animal genetically related to primates.</title>
        <authorList>
            <person name="Zhang G."/>
            <person name="Fan Y."/>
            <person name="Yao Y."/>
            <person name="Huang Z."/>
        </authorList>
    </citation>
    <scope>NUCLEOTIDE SEQUENCE [LARGE SCALE GENOMIC DNA]</scope>
</reference>
<dbReference type="PROSITE" id="PS50119">
    <property type="entry name" value="ZF_BBOX"/>
    <property type="match status" value="1"/>
</dbReference>
<evidence type="ECO:0000256" key="4">
    <source>
        <dbReference type="PROSITE-ProRule" id="PRU00024"/>
    </source>
</evidence>
<keyword evidence="2 4" id="KW-0863">Zinc-finger</keyword>
<dbReference type="InterPro" id="IPR001841">
    <property type="entry name" value="Znf_RING"/>
</dbReference>
<name>L9J9Y1_TUPCH</name>
<accession>L9J9Y1</accession>
<dbReference type="InParanoid" id="L9J9Y1"/>
<dbReference type="SUPFAM" id="SSF57850">
    <property type="entry name" value="RING/U-box"/>
    <property type="match status" value="1"/>
</dbReference>
<evidence type="ECO:0000256" key="2">
    <source>
        <dbReference type="ARBA" id="ARBA00022771"/>
    </source>
</evidence>
<dbReference type="PANTHER" id="PTHR24103">
    <property type="entry name" value="E3 UBIQUITIN-PROTEIN LIGASE TRIM"/>
    <property type="match status" value="1"/>
</dbReference>
<dbReference type="Gene3D" id="3.30.40.10">
    <property type="entry name" value="Zinc/RING finger domain, C3HC4 (zinc finger)"/>
    <property type="match status" value="1"/>
</dbReference>
<dbReference type="PROSITE" id="PS00518">
    <property type="entry name" value="ZF_RING_1"/>
    <property type="match status" value="1"/>
</dbReference>
<keyword evidence="8" id="KW-1185">Reference proteome</keyword>
<proteinExistence type="predicted"/>
<sequence length="235" mass="26612">MDGAIMQHSPREPTCSICQDYFTDPFTLGCGHRFCSPCICLRWEEAQTPACCPVCGAVAPQMDFKNTIFASKKVPLTVGPIFYQLLSSDMQICGRHQEIKNLICGADRSLLCLLCTQSPEHANHRHCPIQKAAEYHRGFVNLRMVMIRAEYPKVFQYLHEEKQKHLEVLAHEGKVILHQLKRSEARMAHMGKLLQGLYKELKELYLKADVDLLQVRAEEGSPCANSSLLGPPLYL</sequence>
<dbReference type="InterPro" id="IPR013083">
    <property type="entry name" value="Znf_RING/FYVE/PHD"/>
</dbReference>
<dbReference type="EMBL" id="KB321151">
    <property type="protein sequence ID" value="ELW47074.1"/>
    <property type="molecule type" value="Genomic_DNA"/>
</dbReference>
<evidence type="ECO:0000256" key="1">
    <source>
        <dbReference type="ARBA" id="ARBA00022723"/>
    </source>
</evidence>
<organism evidence="7 8">
    <name type="scientific">Tupaia chinensis</name>
    <name type="common">Chinese tree shrew</name>
    <name type="synonym">Tupaia belangeri chinensis</name>
    <dbReference type="NCBI Taxonomy" id="246437"/>
    <lineage>
        <taxon>Eukaryota</taxon>
        <taxon>Metazoa</taxon>
        <taxon>Chordata</taxon>
        <taxon>Craniata</taxon>
        <taxon>Vertebrata</taxon>
        <taxon>Euteleostomi</taxon>
        <taxon>Mammalia</taxon>
        <taxon>Eutheria</taxon>
        <taxon>Euarchontoglires</taxon>
        <taxon>Scandentia</taxon>
        <taxon>Tupaiidae</taxon>
        <taxon>Tupaia</taxon>
    </lineage>
</organism>
<evidence type="ECO:0000259" key="6">
    <source>
        <dbReference type="PROSITE" id="PS50119"/>
    </source>
</evidence>
<keyword evidence="3" id="KW-0862">Zinc</keyword>